<dbReference type="GO" id="GO:0005524">
    <property type="term" value="F:ATP binding"/>
    <property type="evidence" value="ECO:0007669"/>
    <property type="project" value="UniProtKB-UniRule"/>
</dbReference>
<feature type="compositionally biased region" description="Low complexity" evidence="8">
    <location>
        <begin position="337"/>
        <end position="354"/>
    </location>
</feature>
<keyword evidence="2 10" id="KW-0723">Serine/threonine-protein kinase</keyword>
<dbReference type="eggNOG" id="COG0515">
    <property type="taxonomic scope" value="Bacteria"/>
</dbReference>
<dbReference type="EC" id="2.7.11.1" evidence="1"/>
<dbReference type="InterPro" id="IPR017441">
    <property type="entry name" value="Protein_kinase_ATP_BS"/>
</dbReference>
<keyword evidence="5 10" id="KW-0418">Kinase</keyword>
<evidence type="ECO:0000313" key="10">
    <source>
        <dbReference type="EMBL" id="AHH21690.1"/>
    </source>
</evidence>
<feature type="region of interest" description="Disordered" evidence="8">
    <location>
        <begin position="290"/>
        <end position="438"/>
    </location>
</feature>
<evidence type="ECO:0000313" key="11">
    <source>
        <dbReference type="Proteomes" id="UP000019150"/>
    </source>
</evidence>
<dbReference type="KEGG" id="nno:NONO_c69250"/>
<dbReference type="PROSITE" id="PS00107">
    <property type="entry name" value="PROTEIN_KINASE_ATP"/>
    <property type="match status" value="1"/>
</dbReference>
<dbReference type="PROSITE" id="PS50011">
    <property type="entry name" value="PROTEIN_KINASE_DOM"/>
    <property type="match status" value="1"/>
</dbReference>
<dbReference type="SMART" id="SM00220">
    <property type="entry name" value="S_TKc"/>
    <property type="match status" value="1"/>
</dbReference>
<protein>
    <recommendedName>
        <fullName evidence="1">non-specific serine/threonine protein kinase</fullName>
        <ecNumber evidence="1">2.7.11.1</ecNumber>
    </recommendedName>
</protein>
<feature type="compositionally biased region" description="Low complexity" evidence="8">
    <location>
        <begin position="306"/>
        <end position="326"/>
    </location>
</feature>
<dbReference type="Pfam" id="PF00069">
    <property type="entry name" value="Pkinase"/>
    <property type="match status" value="1"/>
</dbReference>
<evidence type="ECO:0000256" key="8">
    <source>
        <dbReference type="SAM" id="MobiDB-lite"/>
    </source>
</evidence>
<feature type="binding site" evidence="7">
    <location>
        <position position="42"/>
    </location>
    <ligand>
        <name>ATP</name>
        <dbReference type="ChEBI" id="CHEBI:30616"/>
    </ligand>
</feature>
<evidence type="ECO:0000256" key="6">
    <source>
        <dbReference type="ARBA" id="ARBA00022840"/>
    </source>
</evidence>
<evidence type="ECO:0000256" key="1">
    <source>
        <dbReference type="ARBA" id="ARBA00012513"/>
    </source>
</evidence>
<evidence type="ECO:0000256" key="3">
    <source>
        <dbReference type="ARBA" id="ARBA00022679"/>
    </source>
</evidence>
<feature type="compositionally biased region" description="Low complexity" evidence="8">
    <location>
        <begin position="397"/>
        <end position="417"/>
    </location>
</feature>
<dbReference type="PANTHER" id="PTHR43289:SF6">
    <property type="entry name" value="SERINE_THREONINE-PROTEIN KINASE NEKL-3"/>
    <property type="match status" value="1"/>
</dbReference>
<evidence type="ECO:0000256" key="4">
    <source>
        <dbReference type="ARBA" id="ARBA00022741"/>
    </source>
</evidence>
<keyword evidence="4 7" id="KW-0547">Nucleotide-binding</keyword>
<dbReference type="InterPro" id="IPR011009">
    <property type="entry name" value="Kinase-like_dom_sf"/>
</dbReference>
<proteinExistence type="predicted"/>
<dbReference type="CDD" id="cd14014">
    <property type="entry name" value="STKc_PknB_like"/>
    <property type="match status" value="1"/>
</dbReference>
<keyword evidence="3" id="KW-0808">Transferase</keyword>
<dbReference type="InterPro" id="IPR008271">
    <property type="entry name" value="Ser/Thr_kinase_AS"/>
</dbReference>
<dbReference type="SUPFAM" id="SSF56112">
    <property type="entry name" value="Protein kinase-like (PK-like)"/>
    <property type="match status" value="1"/>
</dbReference>
<gene>
    <name evidence="10" type="ORF">NONO_c69250</name>
</gene>
<dbReference type="Gene3D" id="3.30.200.20">
    <property type="entry name" value="Phosphorylase Kinase, domain 1"/>
    <property type="match status" value="1"/>
</dbReference>
<keyword evidence="11" id="KW-1185">Reference proteome</keyword>
<accession>W5TQM4</accession>
<dbReference type="AlphaFoldDB" id="W5TQM4"/>
<dbReference type="InterPro" id="IPR000719">
    <property type="entry name" value="Prot_kinase_dom"/>
</dbReference>
<dbReference type="Proteomes" id="UP000019150">
    <property type="component" value="Chromosome"/>
</dbReference>
<evidence type="ECO:0000256" key="7">
    <source>
        <dbReference type="PROSITE-ProRule" id="PRU10141"/>
    </source>
</evidence>
<organism evidence="10 11">
    <name type="scientific">Nocardia nova SH22a</name>
    <dbReference type="NCBI Taxonomy" id="1415166"/>
    <lineage>
        <taxon>Bacteria</taxon>
        <taxon>Bacillati</taxon>
        <taxon>Actinomycetota</taxon>
        <taxon>Actinomycetes</taxon>
        <taxon>Mycobacteriales</taxon>
        <taxon>Nocardiaceae</taxon>
        <taxon>Nocardia</taxon>
    </lineage>
</organism>
<dbReference type="InterPro" id="IPR058489">
    <property type="entry name" value="DUF8176"/>
</dbReference>
<dbReference type="RefSeq" id="WP_025352984.1">
    <property type="nucleotide sequence ID" value="NZ_CP006850.1"/>
</dbReference>
<dbReference type="Pfam" id="PF26527">
    <property type="entry name" value="DUF8176"/>
    <property type="match status" value="1"/>
</dbReference>
<sequence length="753" mass="78986">MAALGIDEMFAGYLIEGMLGRGGMGTVYIARHPRLPRRVALKLLDHDVSADNELRRRFDQEAEIVARLEHPGIVRIYDRGADAGHLWISMEYVRGADVSRLDRRGLSVERVLRIIAETGAALDYAHSKGVLHRDIKPANILLKASDAGRAERAILTDFGIARLQDADAELTVTGALTATLAYASPEQLSGEPLDHRCDQYSLACTLFTLLCGAPPYAGTTPGQVVAGHVTKPVPRLTAIRTDLPPGVDAVMARAMAKQPRERYDSCGEFVGEFRNALYSSGFGGTTDPQSAGWVPTAYPQPMPAHSSSPGPVAGSPPGSTSGSPFGMTVGPALDGVSGPSLAPTSGPASGSPSGVTQGPPLGVTPGLSPGPPHGVTPGFTSGPLYGAASGSPPGTMSGSAFGPSPGSASDSGAVSGPVEYRLSSAQPPQQVPVVKPTRPGRSRRKVWILAAAVTVVLVAAGVAVAVRPSGADAGWGARYQPIVDAFPDLVPAQPDGTGGLGTRCTIGSATEHPAVSCVNPDRDLRIDITDLDNADAAAEFAADESKHSGDLLAVHPGFRDAVDVVLPTPDSAAPQNLYTLFPNDSRYARFVIALGWTRHPALESYDRWWRQLPIGTAAPPTGRNPPEPGTAPWCYSTRAGDAINDNGPGGTGSGPDAVLAYEYARYTTRSAATARQYVVPDSTSVPSAQQLQAEFDQIPPGTQHCVHVTGSAIPDRYQVQVFERRPDRGFLHRAYTAITTGRDGGVLIKEIRD</sequence>
<dbReference type="Gene3D" id="1.10.510.10">
    <property type="entry name" value="Transferase(Phosphotransferase) domain 1"/>
    <property type="match status" value="1"/>
</dbReference>
<reference evidence="10 11" key="1">
    <citation type="journal article" date="2014" name="Appl. Environ. Microbiol.">
        <title>Insights into the Microbial Degradation of Rubber and Gutta-Percha by Analysis of the Complete Genome of Nocardia nova SH22a.</title>
        <authorList>
            <person name="Luo Q."/>
            <person name="Hiessl S."/>
            <person name="Poehlein A."/>
            <person name="Daniel R."/>
            <person name="Steinbuchel A."/>
        </authorList>
    </citation>
    <scope>NUCLEOTIDE SEQUENCE [LARGE SCALE GENOMIC DNA]</scope>
    <source>
        <strain evidence="10">SH22a</strain>
    </source>
</reference>
<dbReference type="GO" id="GO:0004674">
    <property type="term" value="F:protein serine/threonine kinase activity"/>
    <property type="evidence" value="ECO:0007669"/>
    <property type="project" value="UniProtKB-KW"/>
</dbReference>
<dbReference type="HOGENOM" id="CLU_000288_63_44_11"/>
<dbReference type="PATRIC" id="fig|1415166.3.peg.7112"/>
<name>W5TQM4_9NOCA</name>
<dbReference type="STRING" id="1415166.NONO_c69250"/>
<feature type="domain" description="Protein kinase" evidence="9">
    <location>
        <begin position="13"/>
        <end position="274"/>
    </location>
</feature>
<evidence type="ECO:0000256" key="5">
    <source>
        <dbReference type="ARBA" id="ARBA00022777"/>
    </source>
</evidence>
<dbReference type="EMBL" id="CP006850">
    <property type="protein sequence ID" value="AHH21690.1"/>
    <property type="molecule type" value="Genomic_DNA"/>
</dbReference>
<evidence type="ECO:0000259" key="9">
    <source>
        <dbReference type="PROSITE" id="PS50011"/>
    </source>
</evidence>
<dbReference type="PANTHER" id="PTHR43289">
    <property type="entry name" value="MITOGEN-ACTIVATED PROTEIN KINASE KINASE KINASE 20-RELATED"/>
    <property type="match status" value="1"/>
</dbReference>
<evidence type="ECO:0000256" key="2">
    <source>
        <dbReference type="ARBA" id="ARBA00022527"/>
    </source>
</evidence>
<dbReference type="PROSITE" id="PS00108">
    <property type="entry name" value="PROTEIN_KINASE_ST"/>
    <property type="match status" value="1"/>
</dbReference>
<keyword evidence="6 7" id="KW-0067">ATP-binding</keyword>